<reference evidence="4" key="1">
    <citation type="submission" date="2020-05" db="EMBL/GenBank/DDBJ databases">
        <authorList>
            <person name="Chiriac C."/>
            <person name="Salcher M."/>
            <person name="Ghai R."/>
            <person name="Kavagutti S V."/>
        </authorList>
    </citation>
    <scope>NUCLEOTIDE SEQUENCE</scope>
</reference>
<dbReference type="Gene3D" id="2.60.40.790">
    <property type="match status" value="1"/>
</dbReference>
<dbReference type="InterPro" id="IPR040612">
    <property type="entry name" value="ArsA_HSP20-like"/>
</dbReference>
<dbReference type="Pfam" id="PF02374">
    <property type="entry name" value="ArsA_ATPase"/>
    <property type="match status" value="1"/>
</dbReference>
<organism evidence="4">
    <name type="scientific">freshwater metagenome</name>
    <dbReference type="NCBI Taxonomy" id="449393"/>
    <lineage>
        <taxon>unclassified sequences</taxon>
        <taxon>metagenomes</taxon>
        <taxon>ecological metagenomes</taxon>
    </lineage>
</organism>
<accession>A0A6J7SMM2</accession>
<evidence type="ECO:0000259" key="3">
    <source>
        <dbReference type="Pfam" id="PF17886"/>
    </source>
</evidence>
<evidence type="ECO:0000256" key="1">
    <source>
        <dbReference type="ARBA" id="ARBA00011040"/>
    </source>
</evidence>
<feature type="domain" description="ArsA/GET3 Anion-transporting ATPase-like" evidence="2">
    <location>
        <begin position="30"/>
        <end position="131"/>
    </location>
</feature>
<protein>
    <submittedName>
        <fullName evidence="4">Unannotated protein</fullName>
    </submittedName>
</protein>
<dbReference type="InterPro" id="IPR027417">
    <property type="entry name" value="P-loop_NTPase"/>
</dbReference>
<dbReference type="Gene3D" id="3.40.50.300">
    <property type="entry name" value="P-loop containing nucleotide triphosphate hydrolases"/>
    <property type="match status" value="1"/>
</dbReference>
<evidence type="ECO:0000313" key="4">
    <source>
        <dbReference type="EMBL" id="CAB5042515.1"/>
    </source>
</evidence>
<gene>
    <name evidence="4" type="ORF">UFOPK4237_01550</name>
</gene>
<dbReference type="InterPro" id="IPR008978">
    <property type="entry name" value="HSP20-like_chaperone"/>
</dbReference>
<dbReference type="SUPFAM" id="SSF52540">
    <property type="entry name" value="P-loop containing nucleoside triphosphate hydrolases"/>
    <property type="match status" value="1"/>
</dbReference>
<dbReference type="AlphaFoldDB" id="A0A6J7SMM2"/>
<dbReference type="InterPro" id="IPR025723">
    <property type="entry name" value="ArsA/GET3_ATPase-like"/>
</dbReference>
<proteinExistence type="inferred from homology"/>
<name>A0A6J7SMM2_9ZZZZ</name>
<sequence>MELLLVSGVGGSGVSSVARGLARGFRDAGLSTAEVNSAVSAPIESSSLWSDAVDTFGVWLQGLGAASMAADELVGLAGLNELITGGLVADAVANPNIDVVIWDMGSTREALRILQLLDTVPMLLDRLLTGPAAAQLSAPEPAALIAAWYRLVNHVVAARDDIRAATCVLVGETRDVPELVSVAGVLRLYDCVTSAVVLNKVKETHLATSKKQSKSSRQSGQEAALIDQEFGVPVVRLPFRDTRGPKVSKTAVRLRPLCKLLKDLPRNSGPVWSVSAVKKDYTFTFPLYRGADIRVGRRGDSLLLVCDGQRRQLELPAVLKRCLITGGGMNGASLVLRFAPDPKVWRDTRE</sequence>
<evidence type="ECO:0000259" key="2">
    <source>
        <dbReference type="Pfam" id="PF02374"/>
    </source>
</evidence>
<dbReference type="EMBL" id="CAFBPZ010000144">
    <property type="protein sequence ID" value="CAB5042515.1"/>
    <property type="molecule type" value="Genomic_DNA"/>
</dbReference>
<dbReference type="Pfam" id="PF17886">
    <property type="entry name" value="ArsA_HSP20"/>
    <property type="match status" value="1"/>
</dbReference>
<comment type="similarity">
    <text evidence="1">Belongs to the arsA ATPase family.</text>
</comment>
<feature type="domain" description="ArsA HSP20-like" evidence="3">
    <location>
        <begin position="283"/>
        <end position="338"/>
    </location>
</feature>